<reference evidence="2 3" key="1">
    <citation type="submission" date="2016-06" db="EMBL/GenBank/DDBJ databases">
        <title>Four novel species of enterococci isolated from chicken manure.</title>
        <authorList>
            <person name="Van Tyne D."/>
        </authorList>
    </citation>
    <scope>NUCLEOTIDE SEQUENCE [LARGE SCALE GENOMIC DNA]</scope>
    <source>
        <strain evidence="2 3">CU12B</strain>
    </source>
</reference>
<evidence type="ECO:0000313" key="3">
    <source>
        <dbReference type="Proteomes" id="UP000782705"/>
    </source>
</evidence>
<name>A0ABQ6Z221_9ENTE</name>
<dbReference type="EMBL" id="MAEL01000014">
    <property type="protein sequence ID" value="KAF1305478.1"/>
    <property type="molecule type" value="Genomic_DNA"/>
</dbReference>
<evidence type="ECO:0000313" key="2">
    <source>
        <dbReference type="EMBL" id="KAF1305478.1"/>
    </source>
</evidence>
<feature type="transmembrane region" description="Helical" evidence="1">
    <location>
        <begin position="12"/>
        <end position="36"/>
    </location>
</feature>
<dbReference type="Pfam" id="PF11772">
    <property type="entry name" value="EpuA"/>
    <property type="match status" value="1"/>
</dbReference>
<keyword evidence="3" id="KW-1185">Reference proteome</keyword>
<dbReference type="GO" id="GO:0000428">
    <property type="term" value="C:DNA-directed RNA polymerase complex"/>
    <property type="evidence" value="ECO:0007669"/>
    <property type="project" value="UniProtKB-KW"/>
</dbReference>
<accession>A0ABQ6Z221</accession>
<organism evidence="2 3">
    <name type="scientific">Candidatus Enterococcus willemsii</name>
    <dbReference type="NCBI Taxonomy" id="1857215"/>
    <lineage>
        <taxon>Bacteria</taxon>
        <taxon>Bacillati</taxon>
        <taxon>Bacillota</taxon>
        <taxon>Bacilli</taxon>
        <taxon>Lactobacillales</taxon>
        <taxon>Enterococcaceae</taxon>
        <taxon>Enterococcus</taxon>
    </lineage>
</organism>
<keyword evidence="1" id="KW-0472">Membrane</keyword>
<gene>
    <name evidence="2" type="ORF">BAU17_07235</name>
</gene>
<keyword evidence="1" id="KW-0812">Transmembrane</keyword>
<sequence>MDSSRYILISISKVLVVILIAMILFFVGLMIGYGVIGDGSPFQVFDGELWDRILDFIR</sequence>
<comment type="caution">
    <text evidence="2">The sequence shown here is derived from an EMBL/GenBank/DDBJ whole genome shotgun (WGS) entry which is preliminary data.</text>
</comment>
<evidence type="ECO:0000256" key="1">
    <source>
        <dbReference type="SAM" id="Phobius"/>
    </source>
</evidence>
<protein>
    <submittedName>
        <fullName evidence="2">DNA-directed RNA polymerase subunit beta</fullName>
    </submittedName>
</protein>
<proteinExistence type="predicted"/>
<dbReference type="RefSeq" id="WP_161901151.1">
    <property type="nucleotide sequence ID" value="NZ_MAEL01000014.1"/>
</dbReference>
<dbReference type="InterPro" id="IPR024596">
    <property type="entry name" value="RNApol_su_b/EpuA"/>
</dbReference>
<keyword evidence="2" id="KW-0240">DNA-directed RNA polymerase</keyword>
<keyword evidence="1" id="KW-1133">Transmembrane helix</keyword>
<dbReference type="Proteomes" id="UP000782705">
    <property type="component" value="Unassembled WGS sequence"/>
</dbReference>
<keyword evidence="2" id="KW-0804">Transcription</keyword>